<dbReference type="InterPro" id="IPR001254">
    <property type="entry name" value="Trypsin_dom"/>
</dbReference>
<evidence type="ECO:0000313" key="5">
    <source>
        <dbReference type="EMBL" id="PNS18426.1"/>
    </source>
</evidence>
<dbReference type="PANTHER" id="PTHR24276:SF91">
    <property type="entry name" value="AT26814P-RELATED"/>
    <property type="match status" value="1"/>
</dbReference>
<keyword evidence="6" id="KW-1185">Reference proteome</keyword>
<dbReference type="GO" id="GO:0004252">
    <property type="term" value="F:serine-type endopeptidase activity"/>
    <property type="evidence" value="ECO:0007669"/>
    <property type="project" value="InterPro"/>
</dbReference>
<dbReference type="PRINTS" id="PR00722">
    <property type="entry name" value="CHYMOTRYPSIN"/>
</dbReference>
<dbReference type="PANTHER" id="PTHR24276">
    <property type="entry name" value="POLYSERASE-RELATED"/>
    <property type="match status" value="1"/>
</dbReference>
<feature type="signal peptide" evidence="3">
    <location>
        <begin position="1"/>
        <end position="19"/>
    </location>
</feature>
<accession>A0A2K1QTN3</accession>
<gene>
    <name evidence="5" type="ORF">CAC42_6243</name>
</gene>
<keyword evidence="3" id="KW-0732">Signal</keyword>
<dbReference type="Gene3D" id="2.40.10.10">
    <property type="entry name" value="Trypsin-like serine proteases"/>
    <property type="match status" value="1"/>
</dbReference>
<proteinExistence type="inferred from homology"/>
<sequence length="266" mass="27848">MLRWTALFAALAIWRPAGAIIGGQPADASMAYTVALVQPDIEGNPRGYTSFLCDGILVSPTAVITATECTSWLSARDISIRSGLTPETQKNTTVSEIVTLQPLNYTTLSYNVAVLRLSAPINDIEPAELAEPDMTSPSYGSTPGRPRQTALRIVGWGPTTNGTQSISPELTYAPVDIINPSTCADKLGTCGFSLVSSEKICTSSDGRGAAAFGDVGGPVIDEQGIVVALISGNPKCAQPNSIGLKLRLTNRKVADFIKANAFSDGG</sequence>
<dbReference type="SMART" id="SM00020">
    <property type="entry name" value="Tryp_SPc"/>
    <property type="match status" value="1"/>
</dbReference>
<evidence type="ECO:0000256" key="3">
    <source>
        <dbReference type="SAM" id="SignalP"/>
    </source>
</evidence>
<evidence type="ECO:0000313" key="6">
    <source>
        <dbReference type="Proteomes" id="UP000243797"/>
    </source>
</evidence>
<dbReference type="InterPro" id="IPR001314">
    <property type="entry name" value="Peptidase_S1A"/>
</dbReference>
<dbReference type="InterPro" id="IPR050430">
    <property type="entry name" value="Peptidase_S1"/>
</dbReference>
<keyword evidence="2" id="KW-1015">Disulfide bond</keyword>
<dbReference type="InParanoid" id="A0A2K1QTN3"/>
<dbReference type="InterPro" id="IPR009003">
    <property type="entry name" value="Peptidase_S1_PA"/>
</dbReference>
<evidence type="ECO:0000256" key="1">
    <source>
        <dbReference type="ARBA" id="ARBA00007664"/>
    </source>
</evidence>
<feature type="chain" id="PRO_5014476888" description="Peptidase S1 domain-containing protein" evidence="3">
    <location>
        <begin position="20"/>
        <end position="266"/>
    </location>
</feature>
<dbReference type="InterPro" id="IPR043504">
    <property type="entry name" value="Peptidase_S1_PA_chymotrypsin"/>
</dbReference>
<dbReference type="STRING" id="2082308.A0A2K1QTN3"/>
<organism evidence="5 6">
    <name type="scientific">Sphaceloma murrayae</name>
    <dbReference type="NCBI Taxonomy" id="2082308"/>
    <lineage>
        <taxon>Eukaryota</taxon>
        <taxon>Fungi</taxon>
        <taxon>Dikarya</taxon>
        <taxon>Ascomycota</taxon>
        <taxon>Pezizomycotina</taxon>
        <taxon>Dothideomycetes</taxon>
        <taxon>Dothideomycetidae</taxon>
        <taxon>Myriangiales</taxon>
        <taxon>Elsinoaceae</taxon>
        <taxon>Sphaceloma</taxon>
    </lineage>
</organism>
<protein>
    <recommendedName>
        <fullName evidence="4">Peptidase S1 domain-containing protein</fullName>
    </recommendedName>
</protein>
<dbReference type="Proteomes" id="UP000243797">
    <property type="component" value="Unassembled WGS sequence"/>
</dbReference>
<feature type="domain" description="Peptidase S1" evidence="4">
    <location>
        <begin position="20"/>
        <end position="262"/>
    </location>
</feature>
<name>A0A2K1QTN3_9PEZI</name>
<dbReference type="PROSITE" id="PS50240">
    <property type="entry name" value="TRYPSIN_DOM"/>
    <property type="match status" value="1"/>
</dbReference>
<dbReference type="AlphaFoldDB" id="A0A2K1QTN3"/>
<reference evidence="5 6" key="1">
    <citation type="submission" date="2017-06" db="EMBL/GenBank/DDBJ databases">
        <title>Draft genome sequence of a variant of Elsinoe murrayae.</title>
        <authorList>
            <person name="Cheng Q."/>
        </authorList>
    </citation>
    <scope>NUCLEOTIDE SEQUENCE [LARGE SCALE GENOMIC DNA]</scope>
    <source>
        <strain evidence="5 6">CQ-2017a</strain>
    </source>
</reference>
<dbReference type="Pfam" id="PF00089">
    <property type="entry name" value="Trypsin"/>
    <property type="match status" value="1"/>
</dbReference>
<dbReference type="EMBL" id="NKHZ01000041">
    <property type="protein sequence ID" value="PNS18426.1"/>
    <property type="molecule type" value="Genomic_DNA"/>
</dbReference>
<evidence type="ECO:0000256" key="2">
    <source>
        <dbReference type="ARBA" id="ARBA00023157"/>
    </source>
</evidence>
<comment type="caution">
    <text evidence="5">The sequence shown here is derived from an EMBL/GenBank/DDBJ whole genome shotgun (WGS) entry which is preliminary data.</text>
</comment>
<dbReference type="GO" id="GO:0006508">
    <property type="term" value="P:proteolysis"/>
    <property type="evidence" value="ECO:0007669"/>
    <property type="project" value="InterPro"/>
</dbReference>
<dbReference type="SUPFAM" id="SSF50494">
    <property type="entry name" value="Trypsin-like serine proteases"/>
    <property type="match status" value="1"/>
</dbReference>
<comment type="similarity">
    <text evidence="1">Belongs to the peptidase S1 family.</text>
</comment>
<dbReference type="OrthoDB" id="6380398at2759"/>
<evidence type="ECO:0000259" key="4">
    <source>
        <dbReference type="PROSITE" id="PS50240"/>
    </source>
</evidence>